<dbReference type="PANTHER" id="PTHR25466:SF13">
    <property type="entry name" value="SI:DKEYP-77H1.4"/>
    <property type="match status" value="1"/>
</dbReference>
<keyword evidence="6 12" id="KW-0472">Membrane</keyword>
<evidence type="ECO:0000256" key="6">
    <source>
        <dbReference type="ARBA" id="ARBA00023136"/>
    </source>
</evidence>
<reference evidence="14" key="1">
    <citation type="submission" date="2025-08" db="UniProtKB">
        <authorList>
            <consortium name="RefSeq"/>
        </authorList>
    </citation>
    <scope>IDENTIFICATION</scope>
</reference>
<dbReference type="InParanoid" id="A0A6J2W7P5"/>
<dbReference type="GO" id="GO:0042130">
    <property type="term" value="P:negative regulation of T cell proliferation"/>
    <property type="evidence" value="ECO:0007669"/>
    <property type="project" value="TreeGrafter"/>
</dbReference>
<dbReference type="GO" id="GO:0007166">
    <property type="term" value="P:cell surface receptor signaling pathway"/>
    <property type="evidence" value="ECO:0007669"/>
    <property type="project" value="TreeGrafter"/>
</dbReference>
<dbReference type="GO" id="GO:0031295">
    <property type="term" value="P:T cell costimulation"/>
    <property type="evidence" value="ECO:0007669"/>
    <property type="project" value="TreeGrafter"/>
</dbReference>
<dbReference type="InterPro" id="IPR051713">
    <property type="entry name" value="T-cell_Activation_Regulation"/>
</dbReference>
<evidence type="ECO:0000256" key="5">
    <source>
        <dbReference type="ARBA" id="ARBA00022989"/>
    </source>
</evidence>
<evidence type="ECO:0000256" key="8">
    <source>
        <dbReference type="ARBA" id="ARBA00023170"/>
    </source>
</evidence>
<dbReference type="OrthoDB" id="8817156at2759"/>
<evidence type="ECO:0000256" key="9">
    <source>
        <dbReference type="ARBA" id="ARBA00023180"/>
    </source>
</evidence>
<evidence type="ECO:0000256" key="11">
    <source>
        <dbReference type="SAM" id="MobiDB-lite"/>
    </source>
</evidence>
<sequence>MEALRAVVFSMLLCAGKEESQIMFFGEDFHIQLPVGGAEVSFWPVIGPAGREVVLMREGSVVNPRAKLNQQLSHLIRENIGESDEGVYTIKSHQQPDDIRRITLIVRDCSNEHHVKYGENFVILIADVPAPVSLEFRPGAVEANQTSHPAEALLSQDQTFREGYQDRLSVSESRITLRAVTGADEGSYTVLDTDGKVRKKICLNVKDHQNFLVLPYGGSLKINLFLNSSSVRLLYTPSHDSQTRVILDQGELNIPPELGFEGRISLEDSICVLKDLKASDAGIFQVTDLQGFSVSNVHLDVESYKLPNLYVAIIALVALLVLLLLVCLLSCLVKAHKRAEKNRAIEKIAQNAGKEEGDTFRQVVQDAVTRHTEETTQSQKDEVTEKSQSTEVSIKGLEVSKEASVHEKNLETSDSGVGFNTTALPLDSDTDAPSVAVPDSEILSSSAAPVANQIPEPQPTVTSTPKLASAPETKQAPEQKSTTSPNPSPEPKPAVTPTPDPKPAVTPTPEPKPAVTPTPEKKKKEMAKF</sequence>
<dbReference type="GO" id="GO:0042102">
    <property type="term" value="P:positive regulation of T cell proliferation"/>
    <property type="evidence" value="ECO:0007669"/>
    <property type="project" value="TreeGrafter"/>
</dbReference>
<protein>
    <submittedName>
        <fullName evidence="14">Uncharacterized protein LOC115821815</fullName>
    </submittedName>
</protein>
<evidence type="ECO:0000256" key="1">
    <source>
        <dbReference type="ARBA" id="ARBA00004251"/>
    </source>
</evidence>
<feature type="compositionally biased region" description="Pro residues" evidence="11">
    <location>
        <begin position="486"/>
        <end position="516"/>
    </location>
</feature>
<comment type="subcellular location">
    <subcellularLocation>
        <location evidence="1">Cell membrane</location>
        <topology evidence="1">Single-pass type I membrane protein</topology>
    </subcellularLocation>
</comment>
<evidence type="ECO:0000256" key="12">
    <source>
        <dbReference type="SAM" id="Phobius"/>
    </source>
</evidence>
<keyword evidence="5 12" id="KW-1133">Transmembrane helix</keyword>
<keyword evidence="4" id="KW-0732">Signal</keyword>
<evidence type="ECO:0000256" key="7">
    <source>
        <dbReference type="ARBA" id="ARBA00023157"/>
    </source>
</evidence>
<feature type="compositionally biased region" description="Polar residues" evidence="11">
    <location>
        <begin position="476"/>
        <end position="485"/>
    </location>
</feature>
<keyword evidence="10" id="KW-0393">Immunoglobulin domain</keyword>
<evidence type="ECO:0000256" key="2">
    <source>
        <dbReference type="ARBA" id="ARBA00022475"/>
    </source>
</evidence>
<feature type="region of interest" description="Disordered" evidence="11">
    <location>
        <begin position="370"/>
        <end position="529"/>
    </location>
</feature>
<dbReference type="GO" id="GO:0006955">
    <property type="term" value="P:immune response"/>
    <property type="evidence" value="ECO:0007669"/>
    <property type="project" value="TreeGrafter"/>
</dbReference>
<keyword evidence="9" id="KW-0325">Glycoprotein</keyword>
<feature type="compositionally biased region" description="Basic and acidic residues" evidence="11">
    <location>
        <begin position="519"/>
        <end position="529"/>
    </location>
</feature>
<evidence type="ECO:0000256" key="4">
    <source>
        <dbReference type="ARBA" id="ARBA00022729"/>
    </source>
</evidence>
<evidence type="ECO:0000313" key="13">
    <source>
        <dbReference type="Proteomes" id="UP000504632"/>
    </source>
</evidence>
<keyword evidence="3 12" id="KW-0812">Transmembrane</keyword>
<proteinExistence type="predicted"/>
<feature type="compositionally biased region" description="Basic and acidic residues" evidence="11">
    <location>
        <begin position="398"/>
        <end position="411"/>
    </location>
</feature>
<dbReference type="AlphaFoldDB" id="A0A6J2W7P5"/>
<accession>A0A6J2W7P5</accession>
<dbReference type="PANTHER" id="PTHR25466">
    <property type="entry name" value="T-LYMPHOCYTE ACTIVATION ANTIGEN"/>
    <property type="match status" value="1"/>
</dbReference>
<keyword evidence="13" id="KW-1185">Reference proteome</keyword>
<evidence type="ECO:0000313" key="14">
    <source>
        <dbReference type="RefSeq" id="XP_030641460.1"/>
    </source>
</evidence>
<keyword evidence="2" id="KW-1003">Cell membrane</keyword>
<dbReference type="GO" id="GO:0071222">
    <property type="term" value="P:cellular response to lipopolysaccharide"/>
    <property type="evidence" value="ECO:0007669"/>
    <property type="project" value="TreeGrafter"/>
</dbReference>
<keyword evidence="8" id="KW-0675">Receptor</keyword>
<feature type="transmembrane region" description="Helical" evidence="12">
    <location>
        <begin position="309"/>
        <end position="333"/>
    </location>
</feature>
<evidence type="ECO:0000256" key="10">
    <source>
        <dbReference type="ARBA" id="ARBA00023319"/>
    </source>
</evidence>
<evidence type="ECO:0000256" key="3">
    <source>
        <dbReference type="ARBA" id="ARBA00022692"/>
    </source>
</evidence>
<gene>
    <name evidence="14" type="primary">LOC115821815</name>
</gene>
<dbReference type="Proteomes" id="UP000504632">
    <property type="component" value="Chromosome 9"/>
</dbReference>
<keyword evidence="7" id="KW-1015">Disulfide bond</keyword>
<name>A0A6J2W7P5_CHACN</name>
<dbReference type="GO" id="GO:0009897">
    <property type="term" value="C:external side of plasma membrane"/>
    <property type="evidence" value="ECO:0007669"/>
    <property type="project" value="TreeGrafter"/>
</dbReference>
<dbReference type="RefSeq" id="XP_030641460.1">
    <property type="nucleotide sequence ID" value="XM_030785600.1"/>
</dbReference>
<dbReference type="GeneID" id="115821815"/>
<organism evidence="13 14">
    <name type="scientific">Chanos chanos</name>
    <name type="common">Milkfish</name>
    <name type="synonym">Mugil chanos</name>
    <dbReference type="NCBI Taxonomy" id="29144"/>
    <lineage>
        <taxon>Eukaryota</taxon>
        <taxon>Metazoa</taxon>
        <taxon>Chordata</taxon>
        <taxon>Craniata</taxon>
        <taxon>Vertebrata</taxon>
        <taxon>Euteleostomi</taxon>
        <taxon>Actinopterygii</taxon>
        <taxon>Neopterygii</taxon>
        <taxon>Teleostei</taxon>
        <taxon>Ostariophysi</taxon>
        <taxon>Gonorynchiformes</taxon>
        <taxon>Chanidae</taxon>
        <taxon>Chanos</taxon>
    </lineage>
</organism>
<feature type="compositionally biased region" description="Basic and acidic residues" evidence="11">
    <location>
        <begin position="370"/>
        <end position="385"/>
    </location>
</feature>
<feature type="compositionally biased region" description="Polar residues" evidence="11">
    <location>
        <begin position="412"/>
        <end position="423"/>
    </location>
</feature>